<comment type="subcellular location">
    <subcellularLocation>
        <location evidence="1">Secreted</location>
    </subcellularLocation>
</comment>
<protein>
    <submittedName>
        <fullName evidence="6">Pancreatic triacylglycerol lipase 2</fullName>
    </submittedName>
</protein>
<dbReference type="InterPro" id="IPR000734">
    <property type="entry name" value="TAG_lipase"/>
</dbReference>
<evidence type="ECO:0000313" key="6">
    <source>
        <dbReference type="EMBL" id="UPN66604.1"/>
    </source>
</evidence>
<dbReference type="InterPro" id="IPR029058">
    <property type="entry name" value="AB_hydrolase_fold"/>
</dbReference>
<keyword evidence="3" id="KW-0964">Secreted</keyword>
<feature type="domain" description="Lipase" evidence="5">
    <location>
        <begin position="45"/>
        <end position="322"/>
    </location>
</feature>
<comment type="similarity">
    <text evidence="2 4">Belongs to the AB hydrolase superfamily. Lipase family.</text>
</comment>
<evidence type="ECO:0000256" key="1">
    <source>
        <dbReference type="ARBA" id="ARBA00004613"/>
    </source>
</evidence>
<dbReference type="PRINTS" id="PR00821">
    <property type="entry name" value="TAGLIPASE"/>
</dbReference>
<dbReference type="GO" id="GO:0005615">
    <property type="term" value="C:extracellular space"/>
    <property type="evidence" value="ECO:0007669"/>
    <property type="project" value="TreeGrafter"/>
</dbReference>
<sequence>MEVVVSTLCFLYQQTGPPSVNIQNGTYQLYPINRRICPEIDPLRDTIFELYTRSNPFDPQILLLDNETSISSSNINFSNPTVFFFHGFLESSRSDNAIQIRDKHLLRWDINIILVNNERLLAGPFYLIAAKNCLPIGKYVARFIDFLVSLGLQLDNLQIVGMSLGGQIAGLTGKHITSGKVARITGLDPAGPYFSSLSSNEKISKDDATFVDIVHTNAGVNGIAEKVGTLDIWVNGGTWQPACTFLRIIDRVPGSLAELAFCNHYQAYRMYVMSLIDPRIYEITECSSYKDYENGLCDSNNKTVMGYDIDMTLTGDFYIKTGVTAEYI</sequence>
<dbReference type="GO" id="GO:0017171">
    <property type="term" value="F:serine hydrolase activity"/>
    <property type="evidence" value="ECO:0007669"/>
    <property type="project" value="TreeGrafter"/>
</dbReference>
<dbReference type="Gene3D" id="3.40.50.1820">
    <property type="entry name" value="alpha/beta hydrolase"/>
    <property type="match status" value="1"/>
</dbReference>
<dbReference type="EMBL" id="MW355772">
    <property type="protein sequence ID" value="UPN66604.1"/>
    <property type="molecule type" value="mRNA"/>
</dbReference>
<evidence type="ECO:0000256" key="2">
    <source>
        <dbReference type="ARBA" id="ARBA00010701"/>
    </source>
</evidence>
<dbReference type="GO" id="GO:0016298">
    <property type="term" value="F:lipase activity"/>
    <property type="evidence" value="ECO:0007669"/>
    <property type="project" value="InterPro"/>
</dbReference>
<organism evidence="6">
    <name type="scientific">Colaphellus bowringi</name>
    <dbReference type="NCBI Taxonomy" id="561076"/>
    <lineage>
        <taxon>Eukaryota</taxon>
        <taxon>Metazoa</taxon>
        <taxon>Ecdysozoa</taxon>
        <taxon>Arthropoda</taxon>
        <taxon>Hexapoda</taxon>
        <taxon>Insecta</taxon>
        <taxon>Pterygota</taxon>
        <taxon>Neoptera</taxon>
        <taxon>Endopterygota</taxon>
        <taxon>Coleoptera</taxon>
        <taxon>Polyphaga</taxon>
        <taxon>Cucujiformia</taxon>
        <taxon>Chrysomeloidea</taxon>
        <taxon>Chrysomelidae</taxon>
        <taxon>Chrysomelinae</taxon>
        <taxon>Chrysomelini</taxon>
        <taxon>Colaphellus</taxon>
    </lineage>
</organism>
<evidence type="ECO:0000256" key="3">
    <source>
        <dbReference type="ARBA" id="ARBA00022525"/>
    </source>
</evidence>
<dbReference type="SUPFAM" id="SSF53474">
    <property type="entry name" value="alpha/beta-Hydrolases"/>
    <property type="match status" value="1"/>
</dbReference>
<dbReference type="GO" id="GO:0016042">
    <property type="term" value="P:lipid catabolic process"/>
    <property type="evidence" value="ECO:0007669"/>
    <property type="project" value="TreeGrafter"/>
</dbReference>
<evidence type="ECO:0000259" key="5">
    <source>
        <dbReference type="Pfam" id="PF00151"/>
    </source>
</evidence>
<dbReference type="PANTHER" id="PTHR11610">
    <property type="entry name" value="LIPASE"/>
    <property type="match status" value="1"/>
</dbReference>
<proteinExistence type="evidence at transcript level"/>
<gene>
    <name evidence="6" type="primary">PTGL2</name>
</gene>
<reference evidence="6" key="1">
    <citation type="submission" date="2020-12" db="EMBL/GenBank/DDBJ databases">
        <authorList>
            <person name="Guo S."/>
            <person name="Liu W."/>
            <person name="Wang X.P."/>
        </authorList>
    </citation>
    <scope>NUCLEOTIDE SEQUENCE</scope>
</reference>
<dbReference type="InterPro" id="IPR013818">
    <property type="entry name" value="Lipase"/>
</dbReference>
<accession>A0A8U0ARW8</accession>
<dbReference type="PANTHER" id="PTHR11610:SF169">
    <property type="entry name" value="GH15759P-RELATED"/>
    <property type="match status" value="1"/>
</dbReference>
<dbReference type="AlphaFoldDB" id="A0A8U0ARW8"/>
<name>A0A8U0ARW8_9CUCU</name>
<dbReference type="Pfam" id="PF00151">
    <property type="entry name" value="Lipase"/>
    <property type="match status" value="1"/>
</dbReference>
<evidence type="ECO:0000256" key="4">
    <source>
        <dbReference type="RuleBase" id="RU004262"/>
    </source>
</evidence>